<dbReference type="PANTHER" id="PTHR31460">
    <property type="match status" value="1"/>
</dbReference>
<dbReference type="FunFam" id="2.120.10.30:FF:000089">
    <property type="entry name" value="Calcium-dependent phosphotriesterase superfamily protein"/>
    <property type="match status" value="1"/>
</dbReference>
<dbReference type="AlphaFoldDB" id="A0AAE0ARW6"/>
<dbReference type="Proteomes" id="UP001281410">
    <property type="component" value="Unassembled WGS sequence"/>
</dbReference>
<dbReference type="GO" id="GO:0005783">
    <property type="term" value="C:endoplasmic reticulum"/>
    <property type="evidence" value="ECO:0007669"/>
    <property type="project" value="TreeGrafter"/>
</dbReference>
<evidence type="ECO:0000313" key="2">
    <source>
        <dbReference type="EMBL" id="KAK3222469.1"/>
    </source>
</evidence>
<proteinExistence type="predicted"/>
<dbReference type="PANTHER" id="PTHR31460:SF3">
    <property type="entry name" value="MESOCENTIN"/>
    <property type="match status" value="1"/>
</dbReference>
<keyword evidence="1" id="KW-0472">Membrane</keyword>
<dbReference type="EMBL" id="JANJYJ010000003">
    <property type="protein sequence ID" value="KAK3222469.1"/>
    <property type="molecule type" value="Genomic_DNA"/>
</dbReference>
<evidence type="ECO:0000313" key="3">
    <source>
        <dbReference type="Proteomes" id="UP001281410"/>
    </source>
</evidence>
<organism evidence="2 3">
    <name type="scientific">Dipteronia sinensis</name>
    <dbReference type="NCBI Taxonomy" id="43782"/>
    <lineage>
        <taxon>Eukaryota</taxon>
        <taxon>Viridiplantae</taxon>
        <taxon>Streptophyta</taxon>
        <taxon>Embryophyta</taxon>
        <taxon>Tracheophyta</taxon>
        <taxon>Spermatophyta</taxon>
        <taxon>Magnoliopsida</taxon>
        <taxon>eudicotyledons</taxon>
        <taxon>Gunneridae</taxon>
        <taxon>Pentapetalae</taxon>
        <taxon>rosids</taxon>
        <taxon>malvids</taxon>
        <taxon>Sapindales</taxon>
        <taxon>Sapindaceae</taxon>
        <taxon>Hippocastanoideae</taxon>
        <taxon>Acereae</taxon>
        <taxon>Dipteronia</taxon>
    </lineage>
</organism>
<dbReference type="SUPFAM" id="SSF101898">
    <property type="entry name" value="NHL repeat"/>
    <property type="match status" value="1"/>
</dbReference>
<feature type="transmembrane region" description="Helical" evidence="1">
    <location>
        <begin position="49"/>
        <end position="67"/>
    </location>
</feature>
<keyword evidence="1" id="KW-0812">Transmembrane</keyword>
<accession>A0AAE0ARW6</accession>
<keyword evidence="1" id="KW-1133">Transmembrane helix</keyword>
<feature type="transmembrane region" description="Helical" evidence="1">
    <location>
        <begin position="383"/>
        <end position="401"/>
    </location>
</feature>
<evidence type="ECO:0000256" key="1">
    <source>
        <dbReference type="SAM" id="Phobius"/>
    </source>
</evidence>
<protein>
    <recommendedName>
        <fullName evidence="4">SMP-30/Gluconolactonase/LRE-like region domain-containing protein</fullName>
    </recommendedName>
</protein>
<dbReference type="Gene3D" id="2.120.10.30">
    <property type="entry name" value="TolB, C-terminal domain"/>
    <property type="match status" value="1"/>
</dbReference>
<evidence type="ECO:0008006" key="4">
    <source>
        <dbReference type="Google" id="ProtNLM"/>
    </source>
</evidence>
<dbReference type="InterPro" id="IPR011042">
    <property type="entry name" value="6-blade_b-propeller_TolB-like"/>
</dbReference>
<gene>
    <name evidence="2" type="ORF">Dsin_009494</name>
</gene>
<dbReference type="InterPro" id="IPR053224">
    <property type="entry name" value="Sensory_adhesion_molecule"/>
</dbReference>
<sequence>MHTHSLNENHTIINLHLHKAAASNEGCSITTIYKLQTCRRSSNPKLKRFFLFVCLLYIGTTPTTSASRSPHVINFRSPNLYPEGLAWDPSAQHFVVGSLLHRSLHSVSDAGVAQTLISDPDLPVNATVLGLAVDRTNNRILAVVQSAPPLPTFNALAAYDLRTRQRVFLALLDDSEGESAAKATKTTRHAANDVAVDFRGNAYVTNSAANFIWKVDKDGAASVFSRSPAFTAHPLAVERNARFSECGLNGIVYVSKGYLLVVQSNTGKMFKVNAEDGNARLVLLTEELVGADDIAIRKDGVVLVASFHTLWFLKSHDSWGEAVVYDKTALEEEKLATSVAVGDDDRAYVLYGHVIEGIMGNVGREEFSIVEVRSSKDSEDENIWLYVLIGLGLAYFLFWRFQMKQLVKNMDKKIN</sequence>
<comment type="caution">
    <text evidence="2">The sequence shown here is derived from an EMBL/GenBank/DDBJ whole genome shotgun (WGS) entry which is preliminary data.</text>
</comment>
<keyword evidence="3" id="KW-1185">Reference proteome</keyword>
<reference evidence="2" key="1">
    <citation type="journal article" date="2023" name="Plant J.">
        <title>Genome sequences and population genomics provide insights into the demographic history, inbreeding, and mutation load of two 'living fossil' tree species of Dipteronia.</title>
        <authorList>
            <person name="Feng Y."/>
            <person name="Comes H.P."/>
            <person name="Chen J."/>
            <person name="Zhu S."/>
            <person name="Lu R."/>
            <person name="Zhang X."/>
            <person name="Li P."/>
            <person name="Qiu J."/>
            <person name="Olsen K.M."/>
            <person name="Qiu Y."/>
        </authorList>
    </citation>
    <scope>NUCLEOTIDE SEQUENCE</scope>
    <source>
        <strain evidence="2">NBL</strain>
    </source>
</reference>
<name>A0AAE0ARW6_9ROSI</name>